<dbReference type="InterPro" id="IPR009874">
    <property type="entry name" value="DUF1428"/>
</dbReference>
<accession>A0A2S9Q6U9</accession>
<dbReference type="OrthoDB" id="9792392at2"/>
<dbReference type="EMBL" id="PUEJ01000010">
    <property type="protein sequence ID" value="PRH85040.1"/>
    <property type="molecule type" value="Genomic_DNA"/>
</dbReference>
<dbReference type="SUPFAM" id="SSF54909">
    <property type="entry name" value="Dimeric alpha+beta barrel"/>
    <property type="match status" value="1"/>
</dbReference>
<evidence type="ECO:0000313" key="2">
    <source>
        <dbReference type="Proteomes" id="UP000237682"/>
    </source>
</evidence>
<protein>
    <submittedName>
        <fullName evidence="1">DUF1428 domain-containing protein</fullName>
    </submittedName>
</protein>
<organism evidence="1 2">
    <name type="scientific">Labrys okinawensis</name>
    <dbReference type="NCBI Taxonomy" id="346911"/>
    <lineage>
        <taxon>Bacteria</taxon>
        <taxon>Pseudomonadati</taxon>
        <taxon>Pseudomonadota</taxon>
        <taxon>Alphaproteobacteria</taxon>
        <taxon>Hyphomicrobiales</taxon>
        <taxon>Xanthobacteraceae</taxon>
        <taxon>Labrys</taxon>
    </lineage>
</organism>
<dbReference type="InterPro" id="IPR011008">
    <property type="entry name" value="Dimeric_a/b-barrel"/>
</dbReference>
<comment type="caution">
    <text evidence="1">The sequence shown here is derived from an EMBL/GenBank/DDBJ whole genome shotgun (WGS) entry which is preliminary data.</text>
</comment>
<name>A0A2S9Q6U9_9HYPH</name>
<keyword evidence="2" id="KW-1185">Reference proteome</keyword>
<dbReference type="Pfam" id="PF07237">
    <property type="entry name" value="DUF1428"/>
    <property type="match status" value="1"/>
</dbReference>
<evidence type="ECO:0000313" key="1">
    <source>
        <dbReference type="EMBL" id="PRH85040.1"/>
    </source>
</evidence>
<reference evidence="1 2" key="1">
    <citation type="submission" date="2018-02" db="EMBL/GenBank/DDBJ databases">
        <title>Whole genome sequencing of endophytic bacterium.</title>
        <authorList>
            <person name="Eedara R."/>
            <person name="Podile A.R."/>
        </authorList>
    </citation>
    <scope>NUCLEOTIDE SEQUENCE [LARGE SCALE GENOMIC DNA]</scope>
    <source>
        <strain evidence="1 2">RP1T</strain>
    </source>
</reference>
<dbReference type="Proteomes" id="UP000237682">
    <property type="component" value="Unassembled WGS sequence"/>
</dbReference>
<dbReference type="PIRSF" id="PIRSF007028">
    <property type="entry name" value="UCP007028"/>
    <property type="match status" value="1"/>
</dbReference>
<gene>
    <name evidence="1" type="ORF">C5L14_24170</name>
</gene>
<dbReference type="RefSeq" id="WP_105864622.1">
    <property type="nucleotide sequence ID" value="NZ_PUEJ01000010.1"/>
</dbReference>
<dbReference type="AlphaFoldDB" id="A0A2S9Q6U9"/>
<sequence length="117" mass="13123">MTYVDGFVLAVPKQNLEAYKEMARLGGQVWMEHGALSYVECVGDDVPYGEVTSFPRAVQAKEDEVVIFSWVTYRSREERDAVMAKVMADPRLEGSMANAPFDGKRMIFGGFTSLIEM</sequence>
<dbReference type="Gene3D" id="3.30.70.100">
    <property type="match status" value="1"/>
</dbReference>
<proteinExistence type="predicted"/>